<evidence type="ECO:0000256" key="3">
    <source>
        <dbReference type="ARBA" id="ARBA00022691"/>
    </source>
</evidence>
<dbReference type="PANTHER" id="PTHR43273">
    <property type="entry name" value="ANAEROBIC SULFATASE-MATURATING ENZYME HOMOLOG ASLB-RELATED"/>
    <property type="match status" value="1"/>
</dbReference>
<keyword evidence="4" id="KW-0479">Metal-binding</keyword>
<dbReference type="SFLD" id="SFLDG01384">
    <property type="entry name" value="thioether_bond_formation_requi"/>
    <property type="match status" value="1"/>
</dbReference>
<feature type="domain" description="Radical SAM core" evidence="7">
    <location>
        <begin position="74"/>
        <end position="297"/>
    </location>
</feature>
<protein>
    <recommendedName>
        <fullName evidence="7">Radical SAM core domain-containing protein</fullName>
    </recommendedName>
</protein>
<name>A0A316AEB4_9FIRM</name>
<dbReference type="InterPro" id="IPR000385">
    <property type="entry name" value="MoaA_NifB_PqqE_Fe-S-bd_CS"/>
</dbReference>
<dbReference type="RefSeq" id="WP_181392897.1">
    <property type="nucleotide sequence ID" value="NZ_QGDS01000014.1"/>
</dbReference>
<reference evidence="9" key="1">
    <citation type="submission" date="2017-07" db="EMBL/GenBank/DDBJ databases">
        <authorList>
            <person name="Varghese N."/>
            <person name="Submissions S."/>
        </authorList>
    </citation>
    <scope>NUCLEOTIDE SEQUENCE [LARGE SCALE GENOMIC DNA]</scope>
    <source>
        <strain evidence="9">NLAE-zl-C134</strain>
    </source>
</reference>
<dbReference type="NCBIfam" id="TIGR04068">
    <property type="entry name" value="rSAM_ocin_clost"/>
    <property type="match status" value="1"/>
</dbReference>
<dbReference type="CDD" id="cd01335">
    <property type="entry name" value="Radical_SAM"/>
    <property type="match status" value="1"/>
</dbReference>
<dbReference type="AlphaFoldDB" id="A0A316AEB4"/>
<evidence type="ECO:0000256" key="4">
    <source>
        <dbReference type="ARBA" id="ARBA00022723"/>
    </source>
</evidence>
<comment type="cofactor">
    <cofactor evidence="1">
        <name>[4Fe-4S] cluster</name>
        <dbReference type="ChEBI" id="CHEBI:49883"/>
    </cofactor>
</comment>
<dbReference type="GO" id="GO:0016491">
    <property type="term" value="F:oxidoreductase activity"/>
    <property type="evidence" value="ECO:0007669"/>
    <property type="project" value="InterPro"/>
</dbReference>
<evidence type="ECO:0000313" key="9">
    <source>
        <dbReference type="Proteomes" id="UP000254051"/>
    </source>
</evidence>
<dbReference type="SFLD" id="SFLDS00029">
    <property type="entry name" value="Radical_SAM"/>
    <property type="match status" value="1"/>
</dbReference>
<dbReference type="SUPFAM" id="SSF102114">
    <property type="entry name" value="Radical SAM enzymes"/>
    <property type="match status" value="1"/>
</dbReference>
<dbReference type="GO" id="GO:0051539">
    <property type="term" value="F:4 iron, 4 sulfur cluster binding"/>
    <property type="evidence" value="ECO:0007669"/>
    <property type="project" value="UniProtKB-KW"/>
</dbReference>
<evidence type="ECO:0000256" key="6">
    <source>
        <dbReference type="ARBA" id="ARBA00023014"/>
    </source>
</evidence>
<dbReference type="InterPro" id="IPR058240">
    <property type="entry name" value="rSAM_sf"/>
</dbReference>
<evidence type="ECO:0000256" key="5">
    <source>
        <dbReference type="ARBA" id="ARBA00023004"/>
    </source>
</evidence>
<dbReference type="PANTHER" id="PTHR43273:SF8">
    <property type="entry name" value="RADICAL SAM DOMAIN PROTEIN"/>
    <property type="match status" value="1"/>
</dbReference>
<dbReference type="Proteomes" id="UP000254051">
    <property type="component" value="Unassembled WGS sequence"/>
</dbReference>
<proteinExistence type="predicted"/>
<dbReference type="PROSITE" id="PS01305">
    <property type="entry name" value="MOAA_NIFB_PQQE"/>
    <property type="match status" value="1"/>
</dbReference>
<evidence type="ECO:0000256" key="2">
    <source>
        <dbReference type="ARBA" id="ARBA00022485"/>
    </source>
</evidence>
<dbReference type="SFLD" id="SFLDG01386">
    <property type="entry name" value="main_SPASM_domain-containing"/>
    <property type="match status" value="1"/>
</dbReference>
<sequence length="470" mass="54367">MQEPFIHLFSCSTGKYLYDVNSDTILKISDESNEILKNNGTFNSQLEQLKKMGFLKKNKVQISEHPAGVLLPEFYKNGLRGLTLQVTQNCNLRCSYCVYSGQYDTRVHSNKKMNFELAKKGIDYLLAHSQETQELRIGFYGGEPLLEFPLIEQCVNYMNQHANGKKIHYYVTTNATLLNENITQFLVKHNFSLTISFDGPKEIHDSQRKFVNSNDGSFDIVIKRLNYLRKNYHDYLVKQASVNIVLNPSNAYKFISDFFMQEEVFQEIHVVATLISDTGKKEKYEISSLFKEEYYYEYFKLLMSALGRLNPRFVSPIMKTEFNTLCQVRGGKQQNGTNILPPKWHHGGPCIPGERTIFLNADGVFYPCERVCENPEVASIGDVERGIDIDRAISMLNVERQTSDMCHNCWAYQYCDFCIRMAGQEKNSLKDNVISTCNYMRKNTENLFKDYCVLKELGYDFETNYNKGVM</sequence>
<dbReference type="PROSITE" id="PS51918">
    <property type="entry name" value="RADICAL_SAM"/>
    <property type="match status" value="1"/>
</dbReference>
<organism evidence="8 9">
    <name type="scientific">Faecalicatena contorta</name>
    <dbReference type="NCBI Taxonomy" id="39482"/>
    <lineage>
        <taxon>Bacteria</taxon>
        <taxon>Bacillati</taxon>
        <taxon>Bacillota</taxon>
        <taxon>Clostridia</taxon>
        <taxon>Lachnospirales</taxon>
        <taxon>Lachnospiraceae</taxon>
        <taxon>Faecalicatena</taxon>
    </lineage>
</organism>
<gene>
    <name evidence="8" type="ORF">SAMN05216529_11493</name>
</gene>
<keyword evidence="9" id="KW-1185">Reference proteome</keyword>
<dbReference type="GO" id="GO:0046872">
    <property type="term" value="F:metal ion binding"/>
    <property type="evidence" value="ECO:0007669"/>
    <property type="project" value="UniProtKB-KW"/>
</dbReference>
<evidence type="ECO:0000256" key="1">
    <source>
        <dbReference type="ARBA" id="ARBA00001966"/>
    </source>
</evidence>
<accession>A0A316AEB4</accession>
<dbReference type="InterPro" id="IPR023867">
    <property type="entry name" value="Sulphatase_maturase_rSAM"/>
</dbReference>
<evidence type="ECO:0000259" key="7">
    <source>
        <dbReference type="PROSITE" id="PS51918"/>
    </source>
</evidence>
<keyword evidence="3" id="KW-0949">S-adenosyl-L-methionine</keyword>
<evidence type="ECO:0000313" key="8">
    <source>
        <dbReference type="EMBL" id="SUQ15644.1"/>
    </source>
</evidence>
<keyword evidence="6" id="KW-0411">Iron-sulfur</keyword>
<dbReference type="InterPro" id="IPR007197">
    <property type="entry name" value="rSAM"/>
</dbReference>
<dbReference type="InterPro" id="IPR013785">
    <property type="entry name" value="Aldolase_TIM"/>
</dbReference>
<dbReference type="EMBL" id="UHJJ01000014">
    <property type="protein sequence ID" value="SUQ15644.1"/>
    <property type="molecule type" value="Genomic_DNA"/>
</dbReference>
<dbReference type="Pfam" id="PF04055">
    <property type="entry name" value="Radical_SAM"/>
    <property type="match status" value="1"/>
</dbReference>
<dbReference type="SFLD" id="SFLDG01067">
    <property type="entry name" value="SPASM/twitch_domain_containing"/>
    <property type="match status" value="1"/>
</dbReference>
<dbReference type="Gene3D" id="3.20.20.70">
    <property type="entry name" value="Aldolase class I"/>
    <property type="match status" value="1"/>
</dbReference>
<keyword evidence="2" id="KW-0004">4Fe-4S</keyword>
<keyword evidence="5" id="KW-0408">Iron</keyword>
<dbReference type="InterPro" id="IPR024001">
    <property type="entry name" value="Cys-rich_pep_rSAM_mat_CcpM"/>
</dbReference>